<organism evidence="2 3">
    <name type="scientific">Kouleothrix aurantiaca</name>
    <dbReference type="NCBI Taxonomy" id="186479"/>
    <lineage>
        <taxon>Bacteria</taxon>
        <taxon>Bacillati</taxon>
        <taxon>Chloroflexota</taxon>
        <taxon>Chloroflexia</taxon>
        <taxon>Chloroflexales</taxon>
        <taxon>Roseiflexineae</taxon>
        <taxon>Roseiflexaceae</taxon>
        <taxon>Kouleothrix</taxon>
    </lineage>
</organism>
<dbReference type="Gene3D" id="2.60.200.40">
    <property type="match status" value="1"/>
</dbReference>
<dbReference type="Pfam" id="PF19279">
    <property type="entry name" value="YegS_C"/>
    <property type="match status" value="1"/>
</dbReference>
<proteinExistence type="predicted"/>
<keyword evidence="3" id="KW-1185">Reference proteome</keyword>
<sequence length="121" mass="12704">MLIEFADGTSQSITPLLAIVSNMPYFGAGFAIAPEARPDNGELVLSIFEGMTKLELLGYFAAIANGRQVAEPRITTYQGPTFRISTVAAPAVAVQADGLVIGETPVVFAVQHQALTVLVPA</sequence>
<dbReference type="Proteomes" id="UP000050509">
    <property type="component" value="Unassembled WGS sequence"/>
</dbReference>
<dbReference type="AlphaFoldDB" id="A0A0P9DD58"/>
<dbReference type="InterPro" id="IPR016064">
    <property type="entry name" value="NAD/diacylglycerol_kinase_sf"/>
</dbReference>
<name>A0A0P9DD58_9CHLR</name>
<accession>A0A0P9DD58</accession>
<dbReference type="EMBL" id="LJCR01003133">
    <property type="protein sequence ID" value="KPV47892.1"/>
    <property type="molecule type" value="Genomic_DNA"/>
</dbReference>
<feature type="domain" description="YegS/DAGK C-terminal" evidence="1">
    <location>
        <begin position="7"/>
        <end position="119"/>
    </location>
</feature>
<dbReference type="SUPFAM" id="SSF111331">
    <property type="entry name" value="NAD kinase/diacylglycerol kinase-like"/>
    <property type="match status" value="1"/>
</dbReference>
<gene>
    <name evidence="2" type="ORF">SE17_41010</name>
</gene>
<evidence type="ECO:0000313" key="2">
    <source>
        <dbReference type="EMBL" id="KPV47892.1"/>
    </source>
</evidence>
<dbReference type="InterPro" id="IPR045540">
    <property type="entry name" value="YegS/DAGK_C"/>
</dbReference>
<evidence type="ECO:0000313" key="3">
    <source>
        <dbReference type="Proteomes" id="UP000050509"/>
    </source>
</evidence>
<comment type="caution">
    <text evidence="2">The sequence shown here is derived from an EMBL/GenBank/DDBJ whole genome shotgun (WGS) entry which is preliminary data.</text>
</comment>
<protein>
    <recommendedName>
        <fullName evidence="1">YegS/DAGK C-terminal domain-containing protein</fullName>
    </recommendedName>
</protein>
<reference evidence="2 3" key="1">
    <citation type="submission" date="2015-09" db="EMBL/GenBank/DDBJ databases">
        <title>Draft genome sequence of Kouleothrix aurantiaca JCM 19913.</title>
        <authorList>
            <person name="Hemp J."/>
        </authorList>
    </citation>
    <scope>NUCLEOTIDE SEQUENCE [LARGE SCALE GENOMIC DNA]</scope>
    <source>
        <strain evidence="2 3">COM-B</strain>
    </source>
</reference>
<evidence type="ECO:0000259" key="1">
    <source>
        <dbReference type="Pfam" id="PF19279"/>
    </source>
</evidence>